<dbReference type="Pfam" id="PF13310">
    <property type="entry name" value="Virulence_RhuM"/>
    <property type="match status" value="1"/>
</dbReference>
<gene>
    <name evidence="4" type="ORF">FEA53_02325</name>
    <name evidence="3" type="ORF">FEB89_02330</name>
    <name evidence="2" type="ORF">NCTC9380_01344</name>
</gene>
<evidence type="ECO:0000313" key="5">
    <source>
        <dbReference type="Proteomes" id="UP000254031"/>
    </source>
</evidence>
<dbReference type="EMBL" id="UGPL01000006">
    <property type="protein sequence ID" value="STY66063.1"/>
    <property type="molecule type" value="Genomic_DNA"/>
</dbReference>
<dbReference type="PROSITE" id="PS51750">
    <property type="entry name" value="BRO_N"/>
    <property type="match status" value="1"/>
</dbReference>
<evidence type="ECO:0000313" key="6">
    <source>
        <dbReference type="Proteomes" id="UP000315164"/>
    </source>
</evidence>
<reference evidence="6 7" key="2">
    <citation type="journal article" date="2019" name="Vet. Microbiol.">
        <title>Genetic characterization of susceptible and multi-drug resistant Mannheimia haemolytica isolated from high-risk stocker calves prior to and after antimicrobial metaphylaxis.</title>
        <authorList>
            <person name="Snyder E.R."/>
            <person name="Alvarez-Narvaez S."/>
            <person name="Credille B.C."/>
        </authorList>
    </citation>
    <scope>NUCLEOTIDE SEQUENCE [LARGE SCALE GENOMIC DNA]</scope>
    <source>
        <strain evidence="4 6">UGA-R5-128-1</strain>
        <strain evidence="3 7">UGA-R7-163-1</strain>
    </source>
</reference>
<dbReference type="RefSeq" id="WP_006250453.1">
    <property type="nucleotide sequence ID" value="NZ_CP011098.1"/>
</dbReference>
<dbReference type="PIRSF" id="PIRSF015268">
    <property type="entry name" value="Virulence_RhuM"/>
    <property type="match status" value="1"/>
</dbReference>
<dbReference type="InterPro" id="IPR003497">
    <property type="entry name" value="BRO_N_domain"/>
</dbReference>
<evidence type="ECO:0000259" key="1">
    <source>
        <dbReference type="PROSITE" id="PS51750"/>
    </source>
</evidence>
<accession>A0A249A3X4</accession>
<dbReference type="EMBL" id="VAJB01000002">
    <property type="protein sequence ID" value="TRB76126.1"/>
    <property type="molecule type" value="Genomic_DNA"/>
</dbReference>
<dbReference type="KEGG" id="mhaq:WC39_12050"/>
<dbReference type="Proteomes" id="UP000315164">
    <property type="component" value="Unassembled WGS sequence"/>
</dbReference>
<dbReference type="GeneID" id="67370110"/>
<feature type="domain" description="Bro-N" evidence="1">
    <location>
        <begin position="1"/>
        <end position="115"/>
    </location>
</feature>
<evidence type="ECO:0000313" key="2">
    <source>
        <dbReference type="EMBL" id="STY66063.1"/>
    </source>
</evidence>
<reference evidence="2 5" key="1">
    <citation type="submission" date="2018-06" db="EMBL/GenBank/DDBJ databases">
        <authorList>
            <consortium name="Pathogen Informatics"/>
            <person name="Doyle S."/>
        </authorList>
    </citation>
    <scope>NUCLEOTIDE SEQUENCE [LARGE SCALE GENOMIC DNA]</scope>
    <source>
        <strain evidence="2 5">NCTC9380</strain>
    </source>
</reference>
<protein>
    <submittedName>
        <fullName evidence="4">Virulence RhuM family protein</fullName>
    </submittedName>
    <submittedName>
        <fullName evidence="2">Virulence protein</fullName>
    </submittedName>
</protein>
<dbReference type="PANTHER" id="PTHR35810:SF1">
    <property type="entry name" value="CYTOPLASMIC PROTEIN"/>
    <property type="match status" value="1"/>
</dbReference>
<dbReference type="AlphaFoldDB" id="A0A249A3X4"/>
<evidence type="ECO:0000313" key="4">
    <source>
        <dbReference type="EMBL" id="TRB76126.1"/>
    </source>
</evidence>
<proteinExistence type="predicted"/>
<evidence type="ECO:0000313" key="7">
    <source>
        <dbReference type="Proteomes" id="UP000318394"/>
    </source>
</evidence>
<organism evidence="4 6">
    <name type="scientific">Mannheimia haemolytica</name>
    <name type="common">Pasteurella haemolytica</name>
    <dbReference type="NCBI Taxonomy" id="75985"/>
    <lineage>
        <taxon>Bacteria</taxon>
        <taxon>Pseudomonadati</taxon>
        <taxon>Pseudomonadota</taxon>
        <taxon>Gammaproteobacteria</taxon>
        <taxon>Pasteurellales</taxon>
        <taxon>Pasteurellaceae</taxon>
        <taxon>Mannheimia</taxon>
    </lineage>
</organism>
<dbReference type="Proteomes" id="UP000318394">
    <property type="component" value="Unassembled WGS sequence"/>
</dbReference>
<name>A0A249A3X4_MANHA</name>
<sequence length="329" mass="38565">MNDLIIYNTEDGKSNVALLVVENEAWLTQNQLAELFDTSVQNISEHIKNILKDKELDENSVIKDYLITAQDGKNYQVKHYSLEMILAIGFRVRSPRAVQFRKWANSTLRTYLEKGFLIDSERLKNPQGRLDYFDELLEQIREIRASELRFYQKVRELFKLSSDYDKTDKNTQMFFAETQNKLIYAITKHTAAELICQRADATKMNMGLTSWKGKVVRKGDIVIAKNYLDNNELDSLNRLVMIFLESAELRVKNNQDLTLGFWRRNVDMLIEFNGFSVLGNGGTITHKQMESFVREQYEKFDIQRKCLKQKEADWEDLQALEKLESELTR</sequence>
<dbReference type="OrthoDB" id="9802752at2"/>
<dbReference type="Proteomes" id="UP000254031">
    <property type="component" value="Unassembled WGS sequence"/>
</dbReference>
<evidence type="ECO:0000313" key="3">
    <source>
        <dbReference type="EMBL" id="TRB39992.1"/>
    </source>
</evidence>
<dbReference type="EMBL" id="VAJI01000002">
    <property type="protein sequence ID" value="TRB39992.1"/>
    <property type="molecule type" value="Genomic_DNA"/>
</dbReference>
<dbReference type="KEGG" id="mhay:VK67_12055"/>
<keyword evidence="7" id="KW-1185">Reference proteome</keyword>
<dbReference type="PANTHER" id="PTHR35810">
    <property type="entry name" value="CYTOPLASMIC PROTEIN-RELATED"/>
    <property type="match status" value="1"/>
</dbReference>
<dbReference type="InterPro" id="IPR011204">
    <property type="entry name" value="Virulence_RhuM-like"/>
</dbReference>